<keyword evidence="7" id="KW-1185">Reference proteome</keyword>
<keyword evidence="2 4" id="KW-0238">DNA-binding</keyword>
<evidence type="ECO:0000313" key="6">
    <source>
        <dbReference type="EMBL" id="GGK33370.1"/>
    </source>
</evidence>
<keyword evidence="1" id="KW-0805">Transcription regulation</keyword>
<dbReference type="PANTHER" id="PTHR43102:SF2">
    <property type="entry name" value="GAF DOMAIN-CONTAINING PROTEIN"/>
    <property type="match status" value="1"/>
</dbReference>
<sequence>MSAPLPHDEFRRLEALARYAVLDTLPEPCFDRLTQLAARLFKVPVALINLVDQHRLWAKACFGTTSRELDRPTSFCAYTILSEEPLVIPDATQDTRFRSSPLVDGPAHARFYGGAPLITHDGFRIGTLCILDQKPRASLTAEERATLGDLAALAMDELDLRLAKQSLETESQAKTQMLTDLRRATDTAQTLAAVTELATYDLDPDELVKTMGQLLAQATDVQWMGVHAEDQPIAVDDPAWHGPGASPAFIEQMKLDHSHPDRRRPAVTGGKPLFLSVQDQDAGPTALLSAGVRSAAWLPLTTVEGTRRVASFARFGEATAWHPWDRQLLSTSAHILSLTLSRREHQSRLEAARERHHLQQPGSRQELERVLVRHSGPGAPSFLVLFCLEGLTRDIALEEKWWAQVWKVVLQGSPGRQRSLYRYDEHKFAMLMDGSAQDVDVVLSSLDAAATLFETGPSNLVRMRLGAAPIPEGLQDPAMFLNIAEAGLSAPRRETPDEGQPAADDTLASAGLQSHGGVTLDQRRREVTSGRQTVRLSRQEAALLCALMKQPHRVFSREALAREAWGETTGASTNLVNVQVFNLRQKLAVLGLGPVVQTVRGLGYSFQVTQDEASLPR</sequence>
<evidence type="ECO:0000259" key="5">
    <source>
        <dbReference type="PROSITE" id="PS51755"/>
    </source>
</evidence>
<feature type="DNA-binding region" description="OmpR/PhoB-type" evidence="4">
    <location>
        <begin position="509"/>
        <end position="608"/>
    </location>
</feature>
<comment type="caution">
    <text evidence="6">The sequence shown here is derived from an EMBL/GenBank/DDBJ whole genome shotgun (WGS) entry which is preliminary data.</text>
</comment>
<keyword evidence="3" id="KW-0804">Transcription</keyword>
<evidence type="ECO:0000256" key="4">
    <source>
        <dbReference type="PROSITE-ProRule" id="PRU01091"/>
    </source>
</evidence>
<dbReference type="InterPro" id="IPR003018">
    <property type="entry name" value="GAF"/>
</dbReference>
<evidence type="ECO:0000256" key="1">
    <source>
        <dbReference type="ARBA" id="ARBA00023015"/>
    </source>
</evidence>
<dbReference type="PANTHER" id="PTHR43102">
    <property type="entry name" value="SLR1143 PROTEIN"/>
    <property type="match status" value="1"/>
</dbReference>
<dbReference type="InterPro" id="IPR016032">
    <property type="entry name" value="Sig_transdc_resp-reg_C-effctor"/>
</dbReference>
<reference evidence="7" key="1">
    <citation type="journal article" date="2019" name="Int. J. Syst. Evol. Microbiol.">
        <title>The Global Catalogue of Microorganisms (GCM) 10K type strain sequencing project: providing services to taxonomists for standard genome sequencing and annotation.</title>
        <authorList>
            <consortium name="The Broad Institute Genomics Platform"/>
            <consortium name="The Broad Institute Genome Sequencing Center for Infectious Disease"/>
            <person name="Wu L."/>
            <person name="Ma J."/>
        </authorList>
    </citation>
    <scope>NUCLEOTIDE SEQUENCE [LARGE SCALE GENOMIC DNA]</scope>
    <source>
        <strain evidence="7">JCM 30331</strain>
    </source>
</reference>
<evidence type="ECO:0000256" key="2">
    <source>
        <dbReference type="ARBA" id="ARBA00023125"/>
    </source>
</evidence>
<feature type="domain" description="OmpR/PhoB-type" evidence="5">
    <location>
        <begin position="509"/>
        <end position="608"/>
    </location>
</feature>
<dbReference type="Proteomes" id="UP000647587">
    <property type="component" value="Unassembled WGS sequence"/>
</dbReference>
<dbReference type="Pfam" id="PF01590">
    <property type="entry name" value="GAF"/>
    <property type="match status" value="1"/>
</dbReference>
<organism evidence="6 7">
    <name type="scientific">Deinococcus malanensis</name>
    <dbReference type="NCBI Taxonomy" id="1706855"/>
    <lineage>
        <taxon>Bacteria</taxon>
        <taxon>Thermotogati</taxon>
        <taxon>Deinococcota</taxon>
        <taxon>Deinococci</taxon>
        <taxon>Deinococcales</taxon>
        <taxon>Deinococcaceae</taxon>
        <taxon>Deinococcus</taxon>
    </lineage>
</organism>
<dbReference type="Gene3D" id="3.30.450.40">
    <property type="match status" value="2"/>
</dbReference>
<dbReference type="SMART" id="SM00862">
    <property type="entry name" value="Trans_reg_C"/>
    <property type="match status" value="1"/>
</dbReference>
<dbReference type="PROSITE" id="PS51755">
    <property type="entry name" value="OMPR_PHOB"/>
    <property type="match status" value="1"/>
</dbReference>
<dbReference type="EMBL" id="BMPP01000013">
    <property type="protein sequence ID" value="GGK33370.1"/>
    <property type="molecule type" value="Genomic_DNA"/>
</dbReference>
<proteinExistence type="predicted"/>
<name>A0ABQ2F008_9DEIO</name>
<dbReference type="SMART" id="SM00065">
    <property type="entry name" value="GAF"/>
    <property type="match status" value="1"/>
</dbReference>
<dbReference type="RefSeq" id="WP_189010117.1">
    <property type="nucleotide sequence ID" value="NZ_BMPP01000013.1"/>
</dbReference>
<dbReference type="CDD" id="cd00383">
    <property type="entry name" value="trans_reg_C"/>
    <property type="match status" value="1"/>
</dbReference>
<dbReference type="InterPro" id="IPR029016">
    <property type="entry name" value="GAF-like_dom_sf"/>
</dbReference>
<dbReference type="InterPro" id="IPR001867">
    <property type="entry name" value="OmpR/PhoB-type_DNA-bd"/>
</dbReference>
<dbReference type="SUPFAM" id="SSF46894">
    <property type="entry name" value="C-terminal effector domain of the bipartite response regulators"/>
    <property type="match status" value="1"/>
</dbReference>
<evidence type="ECO:0000313" key="7">
    <source>
        <dbReference type="Proteomes" id="UP000647587"/>
    </source>
</evidence>
<dbReference type="Gene3D" id="1.10.10.10">
    <property type="entry name" value="Winged helix-like DNA-binding domain superfamily/Winged helix DNA-binding domain"/>
    <property type="match status" value="1"/>
</dbReference>
<dbReference type="Pfam" id="PF00486">
    <property type="entry name" value="Trans_reg_C"/>
    <property type="match status" value="1"/>
</dbReference>
<dbReference type="SUPFAM" id="SSF55781">
    <property type="entry name" value="GAF domain-like"/>
    <property type="match status" value="2"/>
</dbReference>
<protein>
    <submittedName>
        <fullName evidence="6">Diguanylate cyclase</fullName>
    </submittedName>
</protein>
<accession>A0ABQ2F008</accession>
<evidence type="ECO:0000256" key="3">
    <source>
        <dbReference type="ARBA" id="ARBA00023163"/>
    </source>
</evidence>
<dbReference type="InterPro" id="IPR036388">
    <property type="entry name" value="WH-like_DNA-bd_sf"/>
</dbReference>
<gene>
    <name evidence="6" type="ORF">GCM10008955_29260</name>
</gene>